<evidence type="ECO:0000313" key="1">
    <source>
        <dbReference type="EMBL" id="QGF21732.1"/>
    </source>
</evidence>
<name>A0A5Q2F3W3_9CAUD</name>
<accession>A0A5Q2F3W3</accession>
<proteinExistence type="predicted"/>
<reference evidence="1 2" key="1">
    <citation type="submission" date="2019-10" db="EMBL/GenBank/DDBJ databases">
        <authorList>
            <person name="Kazantseva O."/>
            <person name="Piligrimova E."/>
            <person name="Shadrin A."/>
            <person name="Zagorodny V."/>
        </authorList>
    </citation>
    <scope>NUCLEOTIDE SEQUENCE [LARGE SCALE GENOMIC DNA]</scope>
</reference>
<dbReference type="Proteomes" id="UP000343370">
    <property type="component" value="Segment"/>
</dbReference>
<evidence type="ECO:0000313" key="2">
    <source>
        <dbReference type="Proteomes" id="UP000343370"/>
    </source>
</evidence>
<gene>
    <name evidence="1" type="ORF">Sam112_gp30</name>
</gene>
<dbReference type="EMBL" id="MN604230">
    <property type="protein sequence ID" value="QGF21732.1"/>
    <property type="molecule type" value="Genomic_DNA"/>
</dbReference>
<organism evidence="1 2">
    <name type="scientific">Bacillus phage vB_BcM_Sam112</name>
    <dbReference type="NCBI Taxonomy" id="2663324"/>
    <lineage>
        <taxon>Viruses</taxon>
        <taxon>Duplodnaviria</taxon>
        <taxon>Heunggongvirae</taxon>
        <taxon>Uroviricota</taxon>
        <taxon>Caudoviricetes</taxon>
        <taxon>Trautnerviridae</taxon>
        <taxon>Prospektnaukivirus</taxon>
        <taxon>Prospektnaukivirus sam112</taxon>
    </lineage>
</organism>
<keyword evidence="2" id="KW-1185">Reference proteome</keyword>
<protein>
    <submittedName>
        <fullName evidence="1">Uncharacterized protein</fullName>
    </submittedName>
</protein>
<sequence>MKKIDLVRYITFGTKELTELQKGELNSVHQKSIIRKAAQEVLGLTYNKALNFANDIVFPEDSNVAEKVANRFKASELEALAEYFDKEILRVKAYLKENEEVAATKETRQEKAEQAWANLANAKEQMDKVHSVDWEAVEQSEELVAKAQAAKFEDEISHVALYDTKEIDRIVYESDSVKIFNSESPYGRSEQIKTDGSVTRQYIRDDIMNKHATAYKLNDSTYKLVYSPYCIWYVSIS</sequence>